<dbReference type="AlphaFoldDB" id="D8U5B9"/>
<dbReference type="Pfam" id="PF01965">
    <property type="entry name" value="DJ-1_PfpI"/>
    <property type="match status" value="1"/>
</dbReference>
<evidence type="ECO:0000256" key="3">
    <source>
        <dbReference type="ARBA" id="ARBA00038493"/>
    </source>
</evidence>
<dbReference type="EMBL" id="GL378359">
    <property type="protein sequence ID" value="EFJ45186.1"/>
    <property type="molecule type" value="Genomic_DNA"/>
</dbReference>
<keyword evidence="1" id="KW-0346">Stress response</keyword>
<dbReference type="KEGG" id="vcn:VOLCADRAFT_106142"/>
<name>D8U5B9_VOLCA</name>
<sequence>MAKNILIVCTSCDRLGDTDEPTGCWAEEVVAPYYIWKKHGYNVTIASVKGGEVPMDEASLNPPFLTKEVEEFLLDDAAMKGLMESLPLSQVTAAGYDAVFLPGGHGTCWDFPDNAELLALLSQFVEANKVVSAVCHGPMGLVNVKGPDGQPLVAGKKATCFSDAEEFAVAKEKLVPFLLETRLKELGAVFQSAPEKWAPFALRDGNLVTGQNPASSARVAELVVEALSSA</sequence>
<dbReference type="GeneID" id="9616892"/>
<comment type="similarity">
    <text evidence="3">Belongs to the peptidase C56 family. HSP31-like subfamily.</text>
</comment>
<evidence type="ECO:0000313" key="5">
    <source>
        <dbReference type="EMBL" id="EFJ45186.1"/>
    </source>
</evidence>
<gene>
    <name evidence="5" type="ORF">VOLCADRAFT_106142</name>
</gene>
<accession>D8U5B9</accession>
<protein>
    <recommendedName>
        <fullName evidence="4">DJ-1/PfpI domain-containing protein</fullName>
    </recommendedName>
</protein>
<dbReference type="Gene3D" id="3.40.50.880">
    <property type="match status" value="1"/>
</dbReference>
<evidence type="ECO:0000313" key="6">
    <source>
        <dbReference type="Proteomes" id="UP000001058"/>
    </source>
</evidence>
<dbReference type="CDD" id="cd03141">
    <property type="entry name" value="GATase1_Hsp31_like"/>
    <property type="match status" value="1"/>
</dbReference>
<dbReference type="GO" id="GO:0005737">
    <property type="term" value="C:cytoplasm"/>
    <property type="evidence" value="ECO:0007669"/>
    <property type="project" value="TreeGrafter"/>
</dbReference>
<dbReference type="GO" id="GO:0019243">
    <property type="term" value="P:methylglyoxal catabolic process to D-lactate via S-lactoyl-glutathione"/>
    <property type="evidence" value="ECO:0007669"/>
    <property type="project" value="TreeGrafter"/>
</dbReference>
<dbReference type="Proteomes" id="UP000001058">
    <property type="component" value="Unassembled WGS sequence"/>
</dbReference>
<dbReference type="GO" id="GO:0019172">
    <property type="term" value="F:glyoxalase III activity"/>
    <property type="evidence" value="ECO:0007669"/>
    <property type="project" value="TreeGrafter"/>
</dbReference>
<evidence type="ECO:0000256" key="2">
    <source>
        <dbReference type="ARBA" id="ARBA00023239"/>
    </source>
</evidence>
<dbReference type="eggNOG" id="ENOG502RZ3Y">
    <property type="taxonomic scope" value="Eukaryota"/>
</dbReference>
<dbReference type="InterPro" id="IPR050325">
    <property type="entry name" value="Prot/Nucl_acid_deglycase"/>
</dbReference>
<organism evidence="6">
    <name type="scientific">Volvox carteri f. nagariensis</name>
    <dbReference type="NCBI Taxonomy" id="3068"/>
    <lineage>
        <taxon>Eukaryota</taxon>
        <taxon>Viridiplantae</taxon>
        <taxon>Chlorophyta</taxon>
        <taxon>core chlorophytes</taxon>
        <taxon>Chlorophyceae</taxon>
        <taxon>CS clade</taxon>
        <taxon>Chlamydomonadales</taxon>
        <taxon>Volvocaceae</taxon>
        <taxon>Volvox</taxon>
    </lineage>
</organism>
<dbReference type="STRING" id="3068.D8U5B9"/>
<dbReference type="InterPro" id="IPR029062">
    <property type="entry name" value="Class_I_gatase-like"/>
</dbReference>
<evidence type="ECO:0000259" key="4">
    <source>
        <dbReference type="Pfam" id="PF01965"/>
    </source>
</evidence>
<keyword evidence="6" id="KW-1185">Reference proteome</keyword>
<keyword evidence="2" id="KW-0456">Lyase</keyword>
<dbReference type="InParanoid" id="D8U5B9"/>
<reference evidence="5 6" key="1">
    <citation type="journal article" date="2010" name="Science">
        <title>Genomic analysis of organismal complexity in the multicellular green alga Volvox carteri.</title>
        <authorList>
            <person name="Prochnik S.E."/>
            <person name="Umen J."/>
            <person name="Nedelcu A.M."/>
            <person name="Hallmann A."/>
            <person name="Miller S.M."/>
            <person name="Nishii I."/>
            <person name="Ferris P."/>
            <person name="Kuo A."/>
            <person name="Mitros T."/>
            <person name="Fritz-Laylin L.K."/>
            <person name="Hellsten U."/>
            <person name="Chapman J."/>
            <person name="Simakov O."/>
            <person name="Rensing S.A."/>
            <person name="Terry A."/>
            <person name="Pangilinan J."/>
            <person name="Kapitonov V."/>
            <person name="Jurka J."/>
            <person name="Salamov A."/>
            <person name="Shapiro H."/>
            <person name="Schmutz J."/>
            <person name="Grimwood J."/>
            <person name="Lindquist E."/>
            <person name="Lucas S."/>
            <person name="Grigoriev I.V."/>
            <person name="Schmitt R."/>
            <person name="Kirk D."/>
            <person name="Rokhsar D.S."/>
        </authorList>
    </citation>
    <scope>NUCLEOTIDE SEQUENCE [LARGE SCALE GENOMIC DNA]</scope>
    <source>
        <strain evidence="6">f. Nagariensis / Eve</strain>
    </source>
</reference>
<feature type="domain" description="DJ-1/PfpI" evidence="4">
    <location>
        <begin position="28"/>
        <end position="225"/>
    </location>
</feature>
<dbReference type="PANTHER" id="PTHR48094:SF11">
    <property type="entry name" value="GLUTATHIONE-INDEPENDENT GLYOXALASE HSP31-RELATED"/>
    <property type="match status" value="1"/>
</dbReference>
<dbReference type="OrthoDB" id="543156at2759"/>
<dbReference type="InterPro" id="IPR002818">
    <property type="entry name" value="DJ-1/PfpI"/>
</dbReference>
<proteinExistence type="inferred from homology"/>
<dbReference type="PANTHER" id="PTHR48094">
    <property type="entry name" value="PROTEIN/NUCLEIC ACID DEGLYCASE DJ-1-RELATED"/>
    <property type="match status" value="1"/>
</dbReference>
<dbReference type="RefSeq" id="XP_002953862.1">
    <property type="nucleotide sequence ID" value="XM_002953816.1"/>
</dbReference>
<evidence type="ECO:0000256" key="1">
    <source>
        <dbReference type="ARBA" id="ARBA00023016"/>
    </source>
</evidence>
<dbReference type="SUPFAM" id="SSF52317">
    <property type="entry name" value="Class I glutamine amidotransferase-like"/>
    <property type="match status" value="1"/>
</dbReference>